<proteinExistence type="predicted"/>
<comment type="caution">
    <text evidence="1">The sequence shown here is derived from an EMBL/GenBank/DDBJ whole genome shotgun (WGS) entry which is preliminary data.</text>
</comment>
<gene>
    <name evidence="1" type="ORF">CAP_4740</name>
</gene>
<dbReference type="RefSeq" id="WP_269324560.1">
    <property type="nucleotide sequence ID" value="NZ_ASRX01000037.1"/>
</dbReference>
<reference evidence="1 2" key="1">
    <citation type="submission" date="2013-05" db="EMBL/GenBank/DDBJ databases">
        <title>Genome assembly of Chondromyces apiculatus DSM 436.</title>
        <authorList>
            <person name="Sharma G."/>
            <person name="Khatri I."/>
            <person name="Kaur C."/>
            <person name="Mayilraj S."/>
            <person name="Subramanian S."/>
        </authorList>
    </citation>
    <scope>NUCLEOTIDE SEQUENCE [LARGE SCALE GENOMIC DNA]</scope>
    <source>
        <strain evidence="1 2">DSM 436</strain>
    </source>
</reference>
<accession>A0A017T4R9</accession>
<dbReference type="AlphaFoldDB" id="A0A017T4R9"/>
<evidence type="ECO:0000313" key="1">
    <source>
        <dbReference type="EMBL" id="EYF04263.1"/>
    </source>
</evidence>
<name>A0A017T4R9_9BACT</name>
<dbReference type="EMBL" id="ASRX01000037">
    <property type="protein sequence ID" value="EYF04263.1"/>
    <property type="molecule type" value="Genomic_DNA"/>
</dbReference>
<sequence>MSTARKLLQEALDLDEHERAVLALELMDSLSPPDPRNEST</sequence>
<protein>
    <submittedName>
        <fullName evidence="1">Uncharacterized protein</fullName>
    </submittedName>
</protein>
<organism evidence="1 2">
    <name type="scientific">Chondromyces apiculatus DSM 436</name>
    <dbReference type="NCBI Taxonomy" id="1192034"/>
    <lineage>
        <taxon>Bacteria</taxon>
        <taxon>Pseudomonadati</taxon>
        <taxon>Myxococcota</taxon>
        <taxon>Polyangia</taxon>
        <taxon>Polyangiales</taxon>
        <taxon>Polyangiaceae</taxon>
        <taxon>Chondromyces</taxon>
    </lineage>
</organism>
<evidence type="ECO:0000313" key="2">
    <source>
        <dbReference type="Proteomes" id="UP000019678"/>
    </source>
</evidence>
<keyword evidence="2" id="KW-1185">Reference proteome</keyword>
<dbReference type="Proteomes" id="UP000019678">
    <property type="component" value="Unassembled WGS sequence"/>
</dbReference>